<dbReference type="AlphaFoldDB" id="A0A7K1UW15"/>
<proteinExistence type="predicted"/>
<comment type="caution">
    <text evidence="1">The sequence shown here is derived from an EMBL/GenBank/DDBJ whole genome shotgun (WGS) entry which is preliminary data.</text>
</comment>
<dbReference type="Proteomes" id="UP000466794">
    <property type="component" value="Unassembled WGS sequence"/>
</dbReference>
<dbReference type="EMBL" id="WRPP01000002">
    <property type="protein sequence ID" value="MVU78058.1"/>
    <property type="molecule type" value="Genomic_DNA"/>
</dbReference>
<gene>
    <name evidence="1" type="ORF">GPX89_12485</name>
</gene>
<sequence length="46" mass="4732">MQNYAQNLGTIGYDMLSIGQGMVSMLSDLMSMGGTGGTGAGQYPLN</sequence>
<name>A0A7K1UW15_9NOCA</name>
<evidence type="ECO:0000313" key="1">
    <source>
        <dbReference type="EMBL" id="MVU78058.1"/>
    </source>
</evidence>
<protein>
    <submittedName>
        <fullName evidence="1">Uncharacterized protein</fullName>
    </submittedName>
</protein>
<organism evidence="1 2">
    <name type="scientific">Nocardia terrae</name>
    <dbReference type="NCBI Taxonomy" id="2675851"/>
    <lineage>
        <taxon>Bacteria</taxon>
        <taxon>Bacillati</taxon>
        <taxon>Actinomycetota</taxon>
        <taxon>Actinomycetes</taxon>
        <taxon>Mycobacteriales</taxon>
        <taxon>Nocardiaceae</taxon>
        <taxon>Nocardia</taxon>
    </lineage>
</organism>
<keyword evidence="2" id="KW-1185">Reference proteome</keyword>
<accession>A0A7K1UW15</accession>
<evidence type="ECO:0000313" key="2">
    <source>
        <dbReference type="Proteomes" id="UP000466794"/>
    </source>
</evidence>
<reference evidence="1 2" key="1">
    <citation type="submission" date="2019-12" db="EMBL/GenBank/DDBJ databases">
        <title>Nocardia sp. nov. ET3-3 isolated from soil.</title>
        <authorList>
            <person name="Kanchanasin P."/>
            <person name="Tanasupawat S."/>
            <person name="Yuki M."/>
            <person name="Kudo T."/>
        </authorList>
    </citation>
    <scope>NUCLEOTIDE SEQUENCE [LARGE SCALE GENOMIC DNA]</scope>
    <source>
        <strain evidence="1 2">ET3-3</strain>
    </source>
</reference>
<dbReference type="RefSeq" id="WP_157387627.1">
    <property type="nucleotide sequence ID" value="NZ_WRPP01000002.1"/>
</dbReference>